<reference evidence="3" key="1">
    <citation type="submission" date="2011-08" db="EMBL/GenBank/DDBJ databases">
        <title>The draft genome of Latimeria chalumnae.</title>
        <authorList>
            <person name="Di Palma F."/>
            <person name="Alfoldi J."/>
            <person name="Johnson J."/>
            <person name="Berlin A."/>
            <person name="Gnerre S."/>
            <person name="Jaffe D."/>
            <person name="MacCallum I."/>
            <person name="Young S."/>
            <person name="Walker B.J."/>
            <person name="Lander E."/>
            <person name="Lindblad-Toh K."/>
        </authorList>
    </citation>
    <scope>NUCLEOTIDE SEQUENCE [LARGE SCALE GENOMIC DNA]</scope>
    <source>
        <strain evidence="3">Wild caught</strain>
    </source>
</reference>
<dbReference type="OMA" id="VHINELN"/>
<keyword evidence="3" id="KW-1185">Reference proteome</keyword>
<proteinExistence type="predicted"/>
<dbReference type="Ensembl" id="ENSLACT00000007088.1">
    <property type="protein sequence ID" value="ENSLACP00000007029.1"/>
    <property type="gene ID" value="ENSLACG00000006239.1"/>
</dbReference>
<sequence length="299" mass="34257">MDCLLQSYPEKERKQILQLVKELQLSPATVSSRLEVLSQEVERNLKKELQDCLAFSITLDESTDIGDAAQLCIWMRYVSSSFEVKEELLFVSPLLQRTQGSDILKNFLDSVEKFELNLDKLASCITDGAAAMTGHQAGFIGLLLKHLGWTIPAFHCIIHQQSLCSKLKSTDELEEVMSHVVKIVDLIHSKPLQHRQFRALLEEIEANYSDIPYFSNVQWLSRGAVLQRFVDLLQPIHDFLKEKGKKDLLGKLENEVWLCDLFFLNDLTRHLNDLNLQGNQSINQSLFIKRKSAKLSKRC</sequence>
<dbReference type="InParanoid" id="H3ABK8"/>
<dbReference type="SUPFAM" id="SSF53098">
    <property type="entry name" value="Ribonuclease H-like"/>
    <property type="match status" value="1"/>
</dbReference>
<dbReference type="HOGENOM" id="CLU_021316_0_1_1"/>
<protein>
    <recommendedName>
        <fullName evidence="1">DUF4371 domain-containing protein</fullName>
    </recommendedName>
</protein>
<evidence type="ECO:0000313" key="2">
    <source>
        <dbReference type="Ensembl" id="ENSLACP00000007029.1"/>
    </source>
</evidence>
<dbReference type="GeneTree" id="ENSGT00950000182812"/>
<dbReference type="eggNOG" id="ENOG502QS6T">
    <property type="taxonomic scope" value="Eukaryota"/>
</dbReference>
<dbReference type="InterPro" id="IPR012337">
    <property type="entry name" value="RNaseH-like_sf"/>
</dbReference>
<evidence type="ECO:0000313" key="3">
    <source>
        <dbReference type="Proteomes" id="UP000008672"/>
    </source>
</evidence>
<organism evidence="2 3">
    <name type="scientific">Latimeria chalumnae</name>
    <name type="common">Coelacanth</name>
    <dbReference type="NCBI Taxonomy" id="7897"/>
    <lineage>
        <taxon>Eukaryota</taxon>
        <taxon>Metazoa</taxon>
        <taxon>Chordata</taxon>
        <taxon>Craniata</taxon>
        <taxon>Vertebrata</taxon>
        <taxon>Euteleostomi</taxon>
        <taxon>Coelacanthiformes</taxon>
        <taxon>Coelacanthidae</taxon>
        <taxon>Latimeria</taxon>
    </lineage>
</organism>
<reference evidence="2" key="3">
    <citation type="submission" date="2025-09" db="UniProtKB">
        <authorList>
            <consortium name="Ensembl"/>
        </authorList>
    </citation>
    <scope>IDENTIFICATION</scope>
</reference>
<dbReference type="Bgee" id="ENSLACG00000006239">
    <property type="expression patterns" value="Expressed in chordate pharynx and 2 other cell types or tissues"/>
</dbReference>
<dbReference type="Pfam" id="PF14291">
    <property type="entry name" value="DUF4371"/>
    <property type="match status" value="1"/>
</dbReference>
<feature type="domain" description="DUF4371" evidence="1">
    <location>
        <begin position="26"/>
        <end position="136"/>
    </location>
</feature>
<dbReference type="PANTHER" id="PTHR45913">
    <property type="entry name" value="EPM2A-INTERACTING PROTEIN 1"/>
    <property type="match status" value="1"/>
</dbReference>
<dbReference type="AlphaFoldDB" id="H3ABK8"/>
<accession>H3ABK8</accession>
<dbReference type="STRING" id="7897.ENSLACP00000007029"/>
<dbReference type="EMBL" id="AFYH01225364">
    <property type="status" value="NOT_ANNOTATED_CDS"/>
    <property type="molecule type" value="Genomic_DNA"/>
</dbReference>
<name>H3ABK8_LATCH</name>
<dbReference type="InterPro" id="IPR025398">
    <property type="entry name" value="DUF4371"/>
</dbReference>
<evidence type="ECO:0000259" key="1">
    <source>
        <dbReference type="Pfam" id="PF14291"/>
    </source>
</evidence>
<dbReference type="Proteomes" id="UP000008672">
    <property type="component" value="Unassembled WGS sequence"/>
</dbReference>
<reference evidence="2" key="2">
    <citation type="submission" date="2025-08" db="UniProtKB">
        <authorList>
            <consortium name="Ensembl"/>
        </authorList>
    </citation>
    <scope>IDENTIFICATION</scope>
</reference>
<dbReference type="PANTHER" id="PTHR45913:SF5">
    <property type="entry name" value="GENERAL TRANSCRIPTION FACTOR II-I REPEAT DOMAIN-CONTAINING PROTEIN 2A-LIKE PROTEIN"/>
    <property type="match status" value="1"/>
</dbReference>